<dbReference type="Proteomes" id="UP000077266">
    <property type="component" value="Unassembled WGS sequence"/>
</dbReference>
<protein>
    <recommendedName>
        <fullName evidence="4">Hyaluronan/mRNA-binding protein domain-containing protein</fullName>
    </recommendedName>
</protein>
<dbReference type="AlphaFoldDB" id="A0A165HR76"/>
<name>A0A165HR76_EXIGL</name>
<dbReference type="OrthoDB" id="2562681at2759"/>
<evidence type="ECO:0000256" key="1">
    <source>
        <dbReference type="SAM" id="MobiDB-lite"/>
    </source>
</evidence>
<evidence type="ECO:0008006" key="4">
    <source>
        <dbReference type="Google" id="ProtNLM"/>
    </source>
</evidence>
<proteinExistence type="predicted"/>
<accession>A0A165HR76</accession>
<feature type="region of interest" description="Disordered" evidence="1">
    <location>
        <begin position="1"/>
        <end position="40"/>
    </location>
</feature>
<evidence type="ECO:0000313" key="2">
    <source>
        <dbReference type="EMBL" id="KZV92346.1"/>
    </source>
</evidence>
<organism evidence="2 3">
    <name type="scientific">Exidia glandulosa HHB12029</name>
    <dbReference type="NCBI Taxonomy" id="1314781"/>
    <lineage>
        <taxon>Eukaryota</taxon>
        <taxon>Fungi</taxon>
        <taxon>Dikarya</taxon>
        <taxon>Basidiomycota</taxon>
        <taxon>Agaricomycotina</taxon>
        <taxon>Agaricomycetes</taxon>
        <taxon>Auriculariales</taxon>
        <taxon>Exidiaceae</taxon>
        <taxon>Exidia</taxon>
    </lineage>
</organism>
<keyword evidence="3" id="KW-1185">Reference proteome</keyword>
<reference evidence="2 3" key="1">
    <citation type="journal article" date="2016" name="Mol. Biol. Evol.">
        <title>Comparative Genomics of Early-Diverging Mushroom-Forming Fungi Provides Insights into the Origins of Lignocellulose Decay Capabilities.</title>
        <authorList>
            <person name="Nagy L.G."/>
            <person name="Riley R."/>
            <person name="Tritt A."/>
            <person name="Adam C."/>
            <person name="Daum C."/>
            <person name="Floudas D."/>
            <person name="Sun H."/>
            <person name="Yadav J.S."/>
            <person name="Pangilinan J."/>
            <person name="Larsson K.H."/>
            <person name="Matsuura K."/>
            <person name="Barry K."/>
            <person name="Labutti K."/>
            <person name="Kuo R."/>
            <person name="Ohm R.A."/>
            <person name="Bhattacharya S.S."/>
            <person name="Shirouzu T."/>
            <person name="Yoshinaga Y."/>
            <person name="Martin F.M."/>
            <person name="Grigoriev I.V."/>
            <person name="Hibbett D.S."/>
        </authorList>
    </citation>
    <scope>NUCLEOTIDE SEQUENCE [LARGE SCALE GENOMIC DNA]</scope>
    <source>
        <strain evidence="2 3">HHB12029</strain>
    </source>
</reference>
<sequence length="140" mass="14796">MTRTERATHPRALVKDRSESKSGLDKRVQKNGAGAHGWGSLADEYDHEFAGQVLDDDSDTEAATPAAGSKPIPVRRSSGEPTDEDRESAKQLRAKKDLDLGSIARTSAAVSQSPPKAGLQTAVTDAPSLMCAQTATLPQV</sequence>
<feature type="compositionally biased region" description="Basic and acidic residues" evidence="1">
    <location>
        <begin position="1"/>
        <end position="28"/>
    </location>
</feature>
<dbReference type="STRING" id="1314781.A0A165HR76"/>
<evidence type="ECO:0000313" key="3">
    <source>
        <dbReference type="Proteomes" id="UP000077266"/>
    </source>
</evidence>
<feature type="region of interest" description="Disordered" evidence="1">
    <location>
        <begin position="53"/>
        <end position="98"/>
    </location>
</feature>
<feature type="compositionally biased region" description="Basic and acidic residues" evidence="1">
    <location>
        <begin position="87"/>
        <end position="98"/>
    </location>
</feature>
<gene>
    <name evidence="2" type="ORF">EXIGLDRAFT_749733</name>
</gene>
<dbReference type="EMBL" id="KV426010">
    <property type="protein sequence ID" value="KZV92346.1"/>
    <property type="molecule type" value="Genomic_DNA"/>
</dbReference>
<dbReference type="InParanoid" id="A0A165HR76"/>